<organism evidence="1 2">
    <name type="scientific">Vigna unguiculata</name>
    <name type="common">Cowpea</name>
    <dbReference type="NCBI Taxonomy" id="3917"/>
    <lineage>
        <taxon>Eukaryota</taxon>
        <taxon>Viridiplantae</taxon>
        <taxon>Streptophyta</taxon>
        <taxon>Embryophyta</taxon>
        <taxon>Tracheophyta</taxon>
        <taxon>Spermatophyta</taxon>
        <taxon>Magnoliopsida</taxon>
        <taxon>eudicotyledons</taxon>
        <taxon>Gunneridae</taxon>
        <taxon>Pentapetalae</taxon>
        <taxon>rosids</taxon>
        <taxon>fabids</taxon>
        <taxon>Fabales</taxon>
        <taxon>Fabaceae</taxon>
        <taxon>Papilionoideae</taxon>
        <taxon>50 kb inversion clade</taxon>
        <taxon>NPAAA clade</taxon>
        <taxon>indigoferoid/millettioid clade</taxon>
        <taxon>Phaseoleae</taxon>
        <taxon>Vigna</taxon>
    </lineage>
</organism>
<accession>A0A4D6M038</accession>
<name>A0A4D6M038_VIGUN</name>
<dbReference type="EMBL" id="CP039349">
    <property type="protein sequence ID" value="QCD93444.1"/>
    <property type="molecule type" value="Genomic_DNA"/>
</dbReference>
<gene>
    <name evidence="1" type="ORF">DEO72_LG5g1519</name>
</gene>
<proteinExistence type="predicted"/>
<dbReference type="AlphaFoldDB" id="A0A4D6M038"/>
<sequence>MPRFCNNRGSSVSLRRVKKPQFLHCSAISSSPLFCEFIFSGQPLVLRRPAPPSRTAPIVRRTSDALAQLCATVPTLQRRGFFFFDQPPPHCSALLRRPAQLYATVPHTSDVELPPSRTPPTFQGIVSSQHRTAAASSSSSTNHHHRCTFEESCTATGAAACLFFEQPSPTATAILFSLPPPPLHAARGGSSGAVAIASIQSPAPWNMPRFCNNRGSSGNICLGSAPTRGILRRPAPPSRTAPIVRRTSDALAQLCATVPTLQRRGFFFFDQPPPHCSALLRRPAQLYATVPHTSDVELPPSRTPPTFQGIVSSQHRTAAASSSSSTNHHHRCTFEESCTATGAAACLFFEQPSPTATAILFSLPPPPLHAARGGSSGAVAIASIQSPAPCVDVVSLLSDCGYN</sequence>
<evidence type="ECO:0000313" key="1">
    <source>
        <dbReference type="EMBL" id="QCD93444.1"/>
    </source>
</evidence>
<dbReference type="Proteomes" id="UP000501690">
    <property type="component" value="Linkage Group LG5"/>
</dbReference>
<evidence type="ECO:0000313" key="2">
    <source>
        <dbReference type="Proteomes" id="UP000501690"/>
    </source>
</evidence>
<reference evidence="1 2" key="1">
    <citation type="submission" date="2019-04" db="EMBL/GenBank/DDBJ databases">
        <title>An improved genome assembly and genetic linkage map for asparagus bean, Vigna unguiculata ssp. sesquipedialis.</title>
        <authorList>
            <person name="Xia Q."/>
            <person name="Zhang R."/>
            <person name="Dong Y."/>
        </authorList>
    </citation>
    <scope>NUCLEOTIDE SEQUENCE [LARGE SCALE GENOMIC DNA]</scope>
    <source>
        <tissue evidence="1">Leaf</tissue>
    </source>
</reference>
<protein>
    <submittedName>
        <fullName evidence="1">Uncharacterized protein</fullName>
    </submittedName>
</protein>
<keyword evidence="2" id="KW-1185">Reference proteome</keyword>